<dbReference type="InterPro" id="IPR001680">
    <property type="entry name" value="WD40_rpt"/>
</dbReference>
<dbReference type="Gene3D" id="2.130.10.10">
    <property type="entry name" value="YVTN repeat-like/Quinoprotein amine dehydrogenase"/>
    <property type="match status" value="1"/>
</dbReference>
<accession>A0A804R278</accession>
<dbReference type="InterPro" id="IPR015943">
    <property type="entry name" value="WD40/YVTN_repeat-like_dom_sf"/>
</dbReference>
<evidence type="ECO:0000313" key="2">
    <source>
        <dbReference type="EnsemblPlants" id="Zm00001eb381220_P002"/>
    </source>
</evidence>
<keyword evidence="4" id="KW-1267">Proteomics identification</keyword>
<feature type="region of interest" description="Disordered" evidence="1">
    <location>
        <begin position="1"/>
        <end position="65"/>
    </location>
</feature>
<dbReference type="AlphaFoldDB" id="A0A804R278"/>
<dbReference type="InterPro" id="IPR036322">
    <property type="entry name" value="WD40_repeat_dom_sf"/>
</dbReference>
<evidence type="ECO:0000256" key="1">
    <source>
        <dbReference type="SAM" id="MobiDB-lite"/>
    </source>
</evidence>
<dbReference type="EnsemblPlants" id="Zm00001eb381220_T002">
    <property type="protein sequence ID" value="Zm00001eb381220_P002"/>
    <property type="gene ID" value="Zm00001eb381220"/>
</dbReference>
<dbReference type="Proteomes" id="UP000007305">
    <property type="component" value="Chromosome 9"/>
</dbReference>
<proteinExistence type="evidence at protein level"/>
<protein>
    <recommendedName>
        <fullName evidence="5">Transducin/WD40 repeat-like superfamily protein</fullName>
    </recommendedName>
</protein>
<reference evidence="2" key="2">
    <citation type="submission" date="2019-07" db="EMBL/GenBank/DDBJ databases">
        <authorList>
            <person name="Seetharam A."/>
            <person name="Woodhouse M."/>
            <person name="Cannon E."/>
        </authorList>
    </citation>
    <scope>NUCLEOTIDE SEQUENCE [LARGE SCALE GENOMIC DNA]</scope>
    <source>
        <strain evidence="2">cv. B73</strain>
    </source>
</reference>
<sequence>MSHYHSADFEEMEDEYDMNEPVDDMEGEDEYQELVIRDSDAEDEDDADQLHKLSDTSAADARSGKDIQGIPWETIEVTRETYRQARLEQYKNYENIPNSGVAAMMACKSTEKGRTYYEFRRNTRSVKSTISHFQLRNLVWATSKHDVYLLLHYSVLHWSALNGVDTEIMDVHGHVAPSEKHPGSLLEGFLHTQISTMAVKDNLLVAGGFQGELICKHLDREGISFCCRTTYDDNAITNALEIFNTSSGALHFIASNNDCGVREYDMERYQLFKHFRFDWPVNHTSLSPDGKLVIIVGDDTDALLIDANSGKTIHSMKGHLDFSFASAWSPDGLTFATEAADFVHIFDIKSDYNKRQELDFFGEVSGMSFSPDTDTLYVGISDRTYGSLLQFGRLYNYSYLDSLL</sequence>
<name>A0A804R278_MAIZE</name>
<dbReference type="PANTHER" id="PTHR43991">
    <property type="entry name" value="WD REPEAT PROTEIN (AFU_ORTHOLOGUE AFUA_8G05640)-RELATED"/>
    <property type="match status" value="1"/>
</dbReference>
<keyword evidence="3" id="KW-1185">Reference proteome</keyword>
<organism evidence="2 3">
    <name type="scientific">Zea mays</name>
    <name type="common">Maize</name>
    <dbReference type="NCBI Taxonomy" id="4577"/>
    <lineage>
        <taxon>Eukaryota</taxon>
        <taxon>Viridiplantae</taxon>
        <taxon>Streptophyta</taxon>
        <taxon>Embryophyta</taxon>
        <taxon>Tracheophyta</taxon>
        <taxon>Spermatophyta</taxon>
        <taxon>Magnoliopsida</taxon>
        <taxon>Liliopsida</taxon>
        <taxon>Poales</taxon>
        <taxon>Poaceae</taxon>
        <taxon>PACMAD clade</taxon>
        <taxon>Panicoideae</taxon>
        <taxon>Andropogonodae</taxon>
        <taxon>Andropogoneae</taxon>
        <taxon>Tripsacinae</taxon>
        <taxon>Zea</taxon>
    </lineage>
</organism>
<feature type="compositionally biased region" description="Acidic residues" evidence="1">
    <location>
        <begin position="9"/>
        <end position="32"/>
    </location>
</feature>
<reference evidence="3" key="1">
    <citation type="journal article" date="2009" name="Science">
        <title>The B73 maize genome: complexity, diversity, and dynamics.</title>
        <authorList>
            <person name="Schnable P.S."/>
            <person name="Ware D."/>
            <person name="Fulton R.S."/>
            <person name="Stein J.C."/>
            <person name="Wei F."/>
            <person name="Pasternak S."/>
            <person name="Liang C."/>
            <person name="Zhang J."/>
            <person name="Fulton L."/>
            <person name="Graves T.A."/>
            <person name="Minx P."/>
            <person name="Reily A.D."/>
            <person name="Courtney L."/>
            <person name="Kruchowski S.S."/>
            <person name="Tomlinson C."/>
            <person name="Strong C."/>
            <person name="Delehaunty K."/>
            <person name="Fronick C."/>
            <person name="Courtney B."/>
            <person name="Rock S.M."/>
            <person name="Belter E."/>
            <person name="Du F."/>
            <person name="Kim K."/>
            <person name="Abbott R.M."/>
            <person name="Cotton M."/>
            <person name="Levy A."/>
            <person name="Marchetto P."/>
            <person name="Ochoa K."/>
            <person name="Jackson S.M."/>
            <person name="Gillam B."/>
            <person name="Chen W."/>
            <person name="Yan L."/>
            <person name="Higginbotham J."/>
            <person name="Cardenas M."/>
            <person name="Waligorski J."/>
            <person name="Applebaum E."/>
            <person name="Phelps L."/>
            <person name="Falcone J."/>
            <person name="Kanchi K."/>
            <person name="Thane T."/>
            <person name="Scimone A."/>
            <person name="Thane N."/>
            <person name="Henke J."/>
            <person name="Wang T."/>
            <person name="Ruppert J."/>
            <person name="Shah N."/>
            <person name="Rotter K."/>
            <person name="Hodges J."/>
            <person name="Ingenthron E."/>
            <person name="Cordes M."/>
            <person name="Kohlberg S."/>
            <person name="Sgro J."/>
            <person name="Delgado B."/>
            <person name="Mead K."/>
            <person name="Chinwalla A."/>
            <person name="Leonard S."/>
            <person name="Crouse K."/>
            <person name="Collura K."/>
            <person name="Kudrna D."/>
            <person name="Currie J."/>
            <person name="He R."/>
            <person name="Angelova A."/>
            <person name="Rajasekar S."/>
            <person name="Mueller T."/>
            <person name="Lomeli R."/>
            <person name="Scara G."/>
            <person name="Ko A."/>
            <person name="Delaney K."/>
            <person name="Wissotski M."/>
            <person name="Lopez G."/>
            <person name="Campos D."/>
            <person name="Braidotti M."/>
            <person name="Ashley E."/>
            <person name="Golser W."/>
            <person name="Kim H."/>
            <person name="Lee S."/>
            <person name="Lin J."/>
            <person name="Dujmic Z."/>
            <person name="Kim W."/>
            <person name="Talag J."/>
            <person name="Zuccolo A."/>
            <person name="Fan C."/>
            <person name="Sebastian A."/>
            <person name="Kramer M."/>
            <person name="Spiegel L."/>
            <person name="Nascimento L."/>
            <person name="Zutavern T."/>
            <person name="Miller B."/>
            <person name="Ambroise C."/>
            <person name="Muller S."/>
            <person name="Spooner W."/>
            <person name="Narechania A."/>
            <person name="Ren L."/>
            <person name="Wei S."/>
            <person name="Kumari S."/>
            <person name="Faga B."/>
            <person name="Levy M.J."/>
            <person name="McMahan L."/>
            <person name="Van Buren P."/>
            <person name="Vaughn M.W."/>
            <person name="Ying K."/>
            <person name="Yeh C.-T."/>
            <person name="Emrich S.J."/>
            <person name="Jia Y."/>
            <person name="Kalyanaraman A."/>
            <person name="Hsia A.-P."/>
            <person name="Barbazuk W.B."/>
            <person name="Baucom R.S."/>
            <person name="Brutnell T.P."/>
            <person name="Carpita N.C."/>
            <person name="Chaparro C."/>
            <person name="Chia J.-M."/>
            <person name="Deragon J.-M."/>
            <person name="Estill J.C."/>
            <person name="Fu Y."/>
            <person name="Jeddeloh J.A."/>
            <person name="Han Y."/>
            <person name="Lee H."/>
            <person name="Li P."/>
            <person name="Lisch D.R."/>
            <person name="Liu S."/>
            <person name="Liu Z."/>
            <person name="Nagel D.H."/>
            <person name="McCann M.C."/>
            <person name="SanMiguel P."/>
            <person name="Myers A.M."/>
            <person name="Nettleton D."/>
            <person name="Nguyen J."/>
            <person name="Penning B.W."/>
            <person name="Ponnala L."/>
            <person name="Schneider K.L."/>
            <person name="Schwartz D.C."/>
            <person name="Sharma A."/>
            <person name="Soderlund C."/>
            <person name="Springer N.M."/>
            <person name="Sun Q."/>
            <person name="Wang H."/>
            <person name="Waterman M."/>
            <person name="Westerman R."/>
            <person name="Wolfgruber T.K."/>
            <person name="Yang L."/>
            <person name="Yu Y."/>
            <person name="Zhang L."/>
            <person name="Zhou S."/>
            <person name="Zhu Q."/>
            <person name="Bennetzen J.L."/>
            <person name="Dawe R.K."/>
            <person name="Jiang J."/>
            <person name="Jiang N."/>
            <person name="Presting G.G."/>
            <person name="Wessler S.R."/>
            <person name="Aluru S."/>
            <person name="Martienssen R.A."/>
            <person name="Clifton S.W."/>
            <person name="McCombie W.R."/>
            <person name="Wing R.A."/>
            <person name="Wilson R.K."/>
        </authorList>
    </citation>
    <scope>NUCLEOTIDE SEQUENCE [LARGE SCALE GENOMIC DNA]</scope>
    <source>
        <strain evidence="3">cv. B73</strain>
    </source>
</reference>
<dbReference type="SUPFAM" id="SSF50978">
    <property type="entry name" value="WD40 repeat-like"/>
    <property type="match status" value="1"/>
</dbReference>
<evidence type="ECO:0008006" key="5">
    <source>
        <dbReference type="Google" id="ProtNLM"/>
    </source>
</evidence>
<evidence type="ECO:0000313" key="3">
    <source>
        <dbReference type="Proteomes" id="UP000007305"/>
    </source>
</evidence>
<dbReference type="SMART" id="SM00320">
    <property type="entry name" value="WD40"/>
    <property type="match status" value="3"/>
</dbReference>
<dbReference type="Gramene" id="Zm00001eb381220_T002">
    <property type="protein sequence ID" value="Zm00001eb381220_P002"/>
    <property type="gene ID" value="Zm00001eb381220"/>
</dbReference>
<reference evidence="2" key="3">
    <citation type="submission" date="2021-05" db="UniProtKB">
        <authorList>
            <consortium name="EnsemblPlants"/>
        </authorList>
    </citation>
    <scope>IDENTIFICATION</scope>
    <source>
        <strain evidence="2">cv. B73</strain>
    </source>
</reference>
<dbReference type="PANTHER" id="PTHR43991:SF32">
    <property type="entry name" value="TRANSDUCIN_WD40 REPEAT-LIKE SUPERFAMILY PROTEIN"/>
    <property type="match status" value="1"/>
</dbReference>
<evidence type="ECO:0007829" key="4">
    <source>
        <dbReference type="PeptideAtlas" id="A0A804R278"/>
    </source>
</evidence>